<dbReference type="EMBL" id="CAEY01000696">
    <property type="status" value="NOT_ANNOTATED_CDS"/>
    <property type="molecule type" value="Genomic_DNA"/>
</dbReference>
<dbReference type="HOGENOM" id="CLU_043994_5_1_1"/>
<reference evidence="1" key="2">
    <citation type="submission" date="2015-06" db="UniProtKB">
        <authorList>
            <consortium name="EnsemblMetazoa"/>
        </authorList>
    </citation>
    <scope>IDENTIFICATION</scope>
</reference>
<dbReference type="Proteomes" id="UP000015104">
    <property type="component" value="Unassembled WGS sequence"/>
</dbReference>
<dbReference type="SUPFAM" id="SSF49777">
    <property type="entry name" value="PEBP-like"/>
    <property type="match status" value="1"/>
</dbReference>
<evidence type="ECO:0000313" key="1">
    <source>
        <dbReference type="EnsemblMetazoa" id="tetur26g00930.1"/>
    </source>
</evidence>
<dbReference type="STRING" id="32264.T1KXP8"/>
<name>T1KXP8_TETUR</name>
<sequence>MTVSVTVSVQLCGNQNQQTVDQAFIDSGIVKDLGIKLPSDGLNLIEVKYSSASVSCGTELKSLQTAEKPMIKYPTKSNTLYTFMMLDLDEPSPSLPTFRSVIHWLVINVKRDDLQSGFNIYSYLIPVPTPNMGAHRYVFMVFEQPKEFAIGSNAMIAVGSKFNVSEWASQNKVFGPVAGNYFLGKNP</sequence>
<protein>
    <recommendedName>
        <fullName evidence="3">Phosphatidylethanolamine-binding protein</fullName>
    </recommendedName>
</protein>
<evidence type="ECO:0008006" key="3">
    <source>
        <dbReference type="Google" id="ProtNLM"/>
    </source>
</evidence>
<accession>T1KXP8</accession>
<dbReference type="EnsemblMetazoa" id="tetur26g00930.1">
    <property type="protein sequence ID" value="tetur26g00930.1"/>
    <property type="gene ID" value="tetur26g00930"/>
</dbReference>
<dbReference type="eggNOG" id="KOG3346">
    <property type="taxonomic scope" value="Eukaryota"/>
</dbReference>
<dbReference type="OMA" id="IFIPMRA"/>
<dbReference type="InterPro" id="IPR035810">
    <property type="entry name" value="PEBP_euk"/>
</dbReference>
<dbReference type="Pfam" id="PF01161">
    <property type="entry name" value="PBP"/>
    <property type="match status" value="1"/>
</dbReference>
<reference evidence="2" key="1">
    <citation type="submission" date="2011-08" db="EMBL/GenBank/DDBJ databases">
        <authorList>
            <person name="Rombauts S."/>
        </authorList>
    </citation>
    <scope>NUCLEOTIDE SEQUENCE</scope>
    <source>
        <strain evidence="2">London</strain>
    </source>
</reference>
<dbReference type="CDD" id="cd00866">
    <property type="entry name" value="PEBP_euk"/>
    <property type="match status" value="1"/>
</dbReference>
<dbReference type="Gene3D" id="3.90.280.10">
    <property type="entry name" value="PEBP-like"/>
    <property type="match status" value="1"/>
</dbReference>
<dbReference type="OrthoDB" id="6492000at2759"/>
<evidence type="ECO:0000313" key="2">
    <source>
        <dbReference type="Proteomes" id="UP000015104"/>
    </source>
</evidence>
<keyword evidence="2" id="KW-1185">Reference proteome</keyword>
<proteinExistence type="predicted"/>
<organism evidence="1 2">
    <name type="scientific">Tetranychus urticae</name>
    <name type="common">Two-spotted spider mite</name>
    <dbReference type="NCBI Taxonomy" id="32264"/>
    <lineage>
        <taxon>Eukaryota</taxon>
        <taxon>Metazoa</taxon>
        <taxon>Ecdysozoa</taxon>
        <taxon>Arthropoda</taxon>
        <taxon>Chelicerata</taxon>
        <taxon>Arachnida</taxon>
        <taxon>Acari</taxon>
        <taxon>Acariformes</taxon>
        <taxon>Trombidiformes</taxon>
        <taxon>Prostigmata</taxon>
        <taxon>Eleutherengona</taxon>
        <taxon>Raphignathae</taxon>
        <taxon>Tetranychoidea</taxon>
        <taxon>Tetranychidae</taxon>
        <taxon>Tetranychus</taxon>
    </lineage>
</organism>
<dbReference type="PANTHER" id="PTHR11362:SF82">
    <property type="entry name" value="PHOSPHATIDYLETHANOLAMINE-BINDING PROTEIN 4"/>
    <property type="match status" value="1"/>
</dbReference>
<dbReference type="InterPro" id="IPR008914">
    <property type="entry name" value="PEBP"/>
</dbReference>
<dbReference type="InterPro" id="IPR036610">
    <property type="entry name" value="PEBP-like_sf"/>
</dbReference>
<gene>
    <name evidence="1" type="primary">107368184</name>
</gene>
<dbReference type="PANTHER" id="PTHR11362">
    <property type="entry name" value="PHOSPHATIDYLETHANOLAMINE-BINDING PROTEIN"/>
    <property type="match status" value="1"/>
</dbReference>
<dbReference type="AlphaFoldDB" id="T1KXP8"/>
<dbReference type="KEGG" id="tut:107368184"/>